<keyword evidence="2" id="KW-1185">Reference proteome</keyword>
<comment type="caution">
    <text evidence="1">The sequence shown here is derived from an EMBL/GenBank/DDBJ whole genome shotgun (WGS) entry which is preliminary data.</text>
</comment>
<sequence>MDTEYYFYLELQKVEIDAIFAAVDDVYIEISADLDTTDDDMRVPPNYGQYIQLPEKIKCYDSLIIEG</sequence>
<dbReference type="AlphaFoldDB" id="A0A6L9Y9C8"/>
<dbReference type="EMBL" id="JAAGYR010000018">
    <property type="protein sequence ID" value="NEN76388.1"/>
    <property type="molecule type" value="Genomic_DNA"/>
</dbReference>
<dbReference type="RefSeq" id="WP_163764822.1">
    <property type="nucleotide sequence ID" value="NZ_JAAGYR010000018.1"/>
</dbReference>
<reference evidence="1 2" key="1">
    <citation type="submission" date="2020-02" db="EMBL/GenBank/DDBJ databases">
        <title>Pelistega sp. NLN82 were isolated from wild rodents of the Hainan Island.</title>
        <authorList>
            <person name="Niu N."/>
            <person name="Zhou J."/>
        </authorList>
    </citation>
    <scope>NUCLEOTIDE SEQUENCE [LARGE SCALE GENOMIC DNA]</scope>
    <source>
        <strain evidence="1 2">NLN82</strain>
    </source>
</reference>
<protein>
    <submittedName>
        <fullName evidence="1">Uncharacterized protein</fullName>
    </submittedName>
</protein>
<proteinExistence type="predicted"/>
<evidence type="ECO:0000313" key="1">
    <source>
        <dbReference type="EMBL" id="NEN76388.1"/>
    </source>
</evidence>
<evidence type="ECO:0000313" key="2">
    <source>
        <dbReference type="Proteomes" id="UP000477651"/>
    </source>
</evidence>
<name>A0A6L9Y9C8_9BURK</name>
<accession>A0A6L9Y9C8</accession>
<dbReference type="Proteomes" id="UP000477651">
    <property type="component" value="Unassembled WGS sequence"/>
</dbReference>
<gene>
    <name evidence="1" type="ORF">F9B74_08670</name>
</gene>
<organism evidence="1 2">
    <name type="scientific">Pelistega ratti</name>
    <dbReference type="NCBI Taxonomy" id="2652177"/>
    <lineage>
        <taxon>Bacteria</taxon>
        <taxon>Pseudomonadati</taxon>
        <taxon>Pseudomonadota</taxon>
        <taxon>Betaproteobacteria</taxon>
        <taxon>Burkholderiales</taxon>
        <taxon>Alcaligenaceae</taxon>
        <taxon>Pelistega</taxon>
    </lineage>
</organism>